<evidence type="ECO:0000256" key="1">
    <source>
        <dbReference type="SAM" id="Coils"/>
    </source>
</evidence>
<dbReference type="Proteomes" id="UP001149719">
    <property type="component" value="Unassembled WGS sequence"/>
</dbReference>
<evidence type="ECO:0000313" key="3">
    <source>
        <dbReference type="Proteomes" id="UP001149719"/>
    </source>
</evidence>
<comment type="caution">
    <text evidence="2">The sequence shown here is derived from an EMBL/GenBank/DDBJ whole genome shotgun (WGS) entry which is preliminary data.</text>
</comment>
<evidence type="ECO:0000313" key="2">
    <source>
        <dbReference type="EMBL" id="MCZ2720430.1"/>
    </source>
</evidence>
<reference evidence="2" key="1">
    <citation type="submission" date="2022-12" db="EMBL/GenBank/DDBJ databases">
        <title>Marinomonas 15G1-11 sp. nov, isolated from marine algae.</title>
        <authorList>
            <person name="Butt M."/>
            <person name="Choi D.G."/>
            <person name="Kim J.M."/>
            <person name="Lee J.K."/>
            <person name="Baek J.H."/>
            <person name="Jeon C.O."/>
        </authorList>
    </citation>
    <scope>NUCLEOTIDE SEQUENCE</scope>
    <source>
        <strain evidence="2">15G1-11</strain>
    </source>
</reference>
<keyword evidence="1" id="KW-0175">Coiled coil</keyword>
<proteinExistence type="predicted"/>
<dbReference type="EMBL" id="JAPUBN010000006">
    <property type="protein sequence ID" value="MCZ2720430.1"/>
    <property type="molecule type" value="Genomic_DNA"/>
</dbReference>
<protein>
    <submittedName>
        <fullName evidence="2">Uncharacterized protein</fullName>
    </submittedName>
</protein>
<dbReference type="RefSeq" id="WP_269122314.1">
    <property type="nucleotide sequence ID" value="NZ_JAPUBN010000006.1"/>
</dbReference>
<keyword evidence="3" id="KW-1185">Reference proteome</keyword>
<accession>A0ABT4JPX4</accession>
<organism evidence="2 3">
    <name type="scientific">Marinomonas phaeophyticola</name>
    <dbReference type="NCBI Taxonomy" id="3004091"/>
    <lineage>
        <taxon>Bacteria</taxon>
        <taxon>Pseudomonadati</taxon>
        <taxon>Pseudomonadota</taxon>
        <taxon>Gammaproteobacteria</taxon>
        <taxon>Oceanospirillales</taxon>
        <taxon>Oceanospirillaceae</taxon>
        <taxon>Marinomonas</taxon>
    </lineage>
</organism>
<sequence>MESIRAKFFPNIPRVADYFLKLDGRKCSNTTLLNSISEWEELYQEHQKIKFHALDEVLAPVFKKLEREISQVLQAQLDEKVGELEYDEKLRSDAINGQYLSLSHSLTSQDDALEKALEKSTNLEKQLHDLSNNLSYMKQRYEDTLSTLSIANENLSLCEHQLKESQLNLVQKEMDLVKLESKQSSLQQENELLQSQVQSLKNELDLLKSENSRLKDNSDLNIITILSAKIDSLNKEERSKE</sequence>
<feature type="coiled-coil region" evidence="1">
    <location>
        <begin position="106"/>
        <end position="217"/>
    </location>
</feature>
<gene>
    <name evidence="2" type="ORF">O1D97_01905</name>
</gene>
<name>A0ABT4JPX4_9GAMM</name>